<dbReference type="STRING" id="1185876.BN8_01742"/>
<dbReference type="GO" id="GO:0003824">
    <property type="term" value="F:catalytic activity"/>
    <property type="evidence" value="ECO:0007669"/>
    <property type="project" value="TreeGrafter"/>
</dbReference>
<evidence type="ECO:0000259" key="1">
    <source>
        <dbReference type="PROSITE" id="PS51725"/>
    </source>
</evidence>
<dbReference type="eggNOG" id="COG1359">
    <property type="taxonomic scope" value="Bacteria"/>
</dbReference>
<feature type="domain" description="ABM" evidence="1">
    <location>
        <begin position="10"/>
        <end position="100"/>
    </location>
</feature>
<comment type="caution">
    <text evidence="2">The sequence shown here is derived from an EMBL/GenBank/DDBJ whole genome shotgun (WGS) entry which is preliminary data.</text>
</comment>
<dbReference type="PROSITE" id="PS51725">
    <property type="entry name" value="ABM"/>
    <property type="match status" value="2"/>
</dbReference>
<organism evidence="2 3">
    <name type="scientific">Fibrisoma limi BUZ 3</name>
    <dbReference type="NCBI Taxonomy" id="1185876"/>
    <lineage>
        <taxon>Bacteria</taxon>
        <taxon>Pseudomonadati</taxon>
        <taxon>Bacteroidota</taxon>
        <taxon>Cytophagia</taxon>
        <taxon>Cytophagales</taxon>
        <taxon>Spirosomataceae</taxon>
        <taxon>Fibrisoma</taxon>
    </lineage>
</organism>
<dbReference type="Proteomes" id="UP000009309">
    <property type="component" value="Unassembled WGS sequence"/>
</dbReference>
<dbReference type="InterPro" id="IPR050744">
    <property type="entry name" value="AI-2_Isomerase_LsrG"/>
</dbReference>
<dbReference type="Pfam" id="PF03992">
    <property type="entry name" value="ABM"/>
    <property type="match status" value="2"/>
</dbReference>
<accession>I2GFP8</accession>
<proteinExistence type="predicted"/>
<gene>
    <name evidence="2" type="ORF">BN8_01742</name>
</gene>
<dbReference type="AlphaFoldDB" id="I2GFP8"/>
<dbReference type="Gene3D" id="3.30.70.100">
    <property type="match status" value="1"/>
</dbReference>
<reference evidence="2 3" key="1">
    <citation type="journal article" date="2012" name="J. Bacteriol.">
        <title>Genome Sequence of the Filamentous Bacterium Fibrisoma limi BUZ 3T.</title>
        <authorList>
            <person name="Filippini M."/>
            <person name="Qi W."/>
            <person name="Jaenicke S."/>
            <person name="Goesmann A."/>
            <person name="Smits T.H."/>
            <person name="Bagheri H.C."/>
        </authorList>
    </citation>
    <scope>NUCLEOTIDE SEQUENCE [LARGE SCALE GENOMIC DNA]</scope>
    <source>
        <strain evidence="3">BUZ 3T</strain>
    </source>
</reference>
<dbReference type="EMBL" id="CAIT01000005">
    <property type="protein sequence ID" value="CCH52723.1"/>
    <property type="molecule type" value="Genomic_DNA"/>
</dbReference>
<protein>
    <recommendedName>
        <fullName evidence="1">ABM domain-containing protein</fullName>
    </recommendedName>
</protein>
<dbReference type="PANTHER" id="PTHR33336:SF15">
    <property type="entry name" value="ABM DOMAIN-CONTAINING PROTEIN"/>
    <property type="match status" value="1"/>
</dbReference>
<dbReference type="InterPro" id="IPR011008">
    <property type="entry name" value="Dimeric_a/b-barrel"/>
</dbReference>
<dbReference type="SUPFAM" id="SSF54909">
    <property type="entry name" value="Dimeric alpha+beta barrel"/>
    <property type="match status" value="2"/>
</dbReference>
<evidence type="ECO:0000313" key="2">
    <source>
        <dbReference type="EMBL" id="CCH52723.1"/>
    </source>
</evidence>
<feature type="domain" description="ABM" evidence="1">
    <location>
        <begin position="121"/>
        <end position="209"/>
    </location>
</feature>
<dbReference type="PANTHER" id="PTHR33336">
    <property type="entry name" value="QUINOL MONOOXYGENASE YGIN-RELATED"/>
    <property type="match status" value="1"/>
</dbReference>
<keyword evidence="3" id="KW-1185">Reference proteome</keyword>
<dbReference type="RefSeq" id="WP_009281307.1">
    <property type="nucleotide sequence ID" value="NZ_CAIT01000005.1"/>
</dbReference>
<evidence type="ECO:0000313" key="3">
    <source>
        <dbReference type="Proteomes" id="UP000009309"/>
    </source>
</evidence>
<dbReference type="OrthoDB" id="9792284at2"/>
<sequence>MQPLKNDGLTAQLTKYITKPSYQNQFRLTLSTYVTQALEAEGNIMAEAYAEIENPNVLWLIERWKNQQALTAMLASIQDDNFDQLTKEGLTDPVEKISVTDLEPLSKEAWRRLPDANDDPMTVMLFVDAKPGTQDEFKKRYHAAMPAIRGEDGVVTYQLTQLDGLDTRFLTYEKFRNAEALQIHLKFPPVGPILDFLHTSITNPPFEQWLHKLKLFAPST</sequence>
<dbReference type="InterPro" id="IPR007138">
    <property type="entry name" value="ABM_dom"/>
</dbReference>
<name>I2GFP8_9BACT</name>